<reference evidence="1 2" key="1">
    <citation type="submission" date="2018-08" db="EMBL/GenBank/DDBJ databases">
        <title>Genomic Encyclopedia of Type Strains, Phase IV (KMG-IV): sequencing the most valuable type-strain genomes for metagenomic binning, comparative biology and taxonomic classification.</title>
        <authorList>
            <person name="Goeker M."/>
        </authorList>
    </citation>
    <scope>NUCLEOTIDE SEQUENCE [LARGE SCALE GENOMIC DNA]</scope>
    <source>
        <strain evidence="1 2">BW863</strain>
    </source>
</reference>
<gene>
    <name evidence="1" type="ORF">DES32_0928</name>
</gene>
<comment type="caution">
    <text evidence="1">The sequence shown here is derived from an EMBL/GenBank/DDBJ whole genome shotgun (WGS) entry which is preliminary data.</text>
</comment>
<evidence type="ECO:0000313" key="2">
    <source>
        <dbReference type="Proteomes" id="UP000256900"/>
    </source>
</evidence>
<evidence type="ECO:0000313" key="1">
    <source>
        <dbReference type="EMBL" id="REF87308.1"/>
    </source>
</evidence>
<dbReference type="AlphaFoldDB" id="A0A3D9YZQ0"/>
<name>A0A3D9YZQ0_9HYPH</name>
<dbReference type="InterPro" id="IPR029062">
    <property type="entry name" value="Class_I_gatase-like"/>
</dbReference>
<accession>A0A3D9YZQ0</accession>
<dbReference type="OrthoDB" id="2583792at2"/>
<sequence>MAQLLYLSSGAQETIEKIQCWSTPDAPITIGNIYSDLFKSLDAYDAILIGMHADQRRLAAHTGELAAYLERGGTIVANGHVAYPYLPQIAPFQPIPDYRRDDLIVYRDSLHPVWDGVATEDLSQRRGVAGFYARGWHAPPPSAQVIHSIGDARRPVDFMYRVGSGRVLFHGGNELWAFDDGTSTAGRLAPQLFAWLSAGKRNS</sequence>
<organism evidence="1 2">
    <name type="scientific">Methylovirgula ligni</name>
    <dbReference type="NCBI Taxonomy" id="569860"/>
    <lineage>
        <taxon>Bacteria</taxon>
        <taxon>Pseudomonadati</taxon>
        <taxon>Pseudomonadota</taxon>
        <taxon>Alphaproteobacteria</taxon>
        <taxon>Hyphomicrobiales</taxon>
        <taxon>Beijerinckiaceae</taxon>
        <taxon>Methylovirgula</taxon>
    </lineage>
</organism>
<proteinExistence type="predicted"/>
<evidence type="ECO:0008006" key="3">
    <source>
        <dbReference type="Google" id="ProtNLM"/>
    </source>
</evidence>
<dbReference type="Proteomes" id="UP000256900">
    <property type="component" value="Unassembled WGS sequence"/>
</dbReference>
<dbReference type="EMBL" id="QUMO01000002">
    <property type="protein sequence ID" value="REF87308.1"/>
    <property type="molecule type" value="Genomic_DNA"/>
</dbReference>
<protein>
    <recommendedName>
        <fullName evidence="3">ThuA-like domain-containing protein</fullName>
    </recommendedName>
</protein>
<keyword evidence="2" id="KW-1185">Reference proteome</keyword>
<dbReference type="SUPFAM" id="SSF52317">
    <property type="entry name" value="Class I glutamine amidotransferase-like"/>
    <property type="match status" value="1"/>
</dbReference>
<dbReference type="RefSeq" id="WP_115835531.1">
    <property type="nucleotide sequence ID" value="NZ_CP025086.1"/>
</dbReference>